<dbReference type="PANTHER" id="PTHR46228:SF1">
    <property type="entry name" value="KELCH DOMAIN-CONTAINING PROTEIN 1"/>
    <property type="match status" value="1"/>
</dbReference>
<dbReference type="Proteomes" id="UP000261500">
    <property type="component" value="Unplaced"/>
</dbReference>
<evidence type="ECO:0000313" key="3">
    <source>
        <dbReference type="Ensembl" id="ENSPLAP00000008949.1"/>
    </source>
</evidence>
<accession>A0A3B3U8H7</accession>
<reference evidence="3" key="1">
    <citation type="submission" date="2025-08" db="UniProtKB">
        <authorList>
            <consortium name="Ensembl"/>
        </authorList>
    </citation>
    <scope>IDENTIFICATION</scope>
</reference>
<name>A0A3B3U8H7_9TELE</name>
<dbReference type="Pfam" id="PF24681">
    <property type="entry name" value="Kelch_KLHDC2_KLHL20_DRC7"/>
    <property type="match status" value="1"/>
</dbReference>
<evidence type="ECO:0000313" key="4">
    <source>
        <dbReference type="Proteomes" id="UP000261500"/>
    </source>
</evidence>
<keyword evidence="4" id="KW-1185">Reference proteome</keyword>
<dbReference type="AlphaFoldDB" id="A0A3B3U8H7"/>
<dbReference type="GeneTree" id="ENSGT00940000157509"/>
<organism evidence="3 4">
    <name type="scientific">Poecilia latipinna</name>
    <name type="common">sailfin molly</name>
    <dbReference type="NCBI Taxonomy" id="48699"/>
    <lineage>
        <taxon>Eukaryota</taxon>
        <taxon>Metazoa</taxon>
        <taxon>Chordata</taxon>
        <taxon>Craniata</taxon>
        <taxon>Vertebrata</taxon>
        <taxon>Euteleostomi</taxon>
        <taxon>Actinopterygii</taxon>
        <taxon>Neopterygii</taxon>
        <taxon>Teleostei</taxon>
        <taxon>Neoteleostei</taxon>
        <taxon>Acanthomorphata</taxon>
        <taxon>Ovalentaria</taxon>
        <taxon>Atherinomorphae</taxon>
        <taxon>Cyprinodontiformes</taxon>
        <taxon>Poeciliidae</taxon>
        <taxon>Poeciliinae</taxon>
        <taxon>Poecilia</taxon>
    </lineage>
</organism>
<sequence length="129" mass="14365">IDANEEVFIPSDEIWVYDLEGGIWQVFHMSGEVPPSMSGTCGSSLGGNMYIFGGCDDGGQTNQMFCVDLTDGRYVWKKIIPLCGSAPSHRDKLSCWVYNGKWMICFGDGTMKFMYLTRLKAAGLNPRLM</sequence>
<evidence type="ECO:0000256" key="1">
    <source>
        <dbReference type="ARBA" id="ARBA00022441"/>
    </source>
</evidence>
<dbReference type="Ensembl" id="ENSPLAT00000002016.1">
    <property type="protein sequence ID" value="ENSPLAP00000008949.1"/>
    <property type="gene ID" value="ENSPLAG00000012005.1"/>
</dbReference>
<dbReference type="InterPro" id="IPR011043">
    <property type="entry name" value="Gal_Oxase/kelch_b-propeller"/>
</dbReference>
<evidence type="ECO:0000256" key="2">
    <source>
        <dbReference type="ARBA" id="ARBA00022737"/>
    </source>
</evidence>
<dbReference type="SUPFAM" id="SSF50965">
    <property type="entry name" value="Galactose oxidase, central domain"/>
    <property type="match status" value="1"/>
</dbReference>
<protein>
    <submittedName>
        <fullName evidence="3">Kelch domain containing 1</fullName>
    </submittedName>
</protein>
<dbReference type="PANTHER" id="PTHR46228">
    <property type="entry name" value="KELCH DOMAIN-CONTAINING PROTEIN"/>
    <property type="match status" value="1"/>
</dbReference>
<dbReference type="Gene3D" id="2.120.10.80">
    <property type="entry name" value="Kelch-type beta propeller"/>
    <property type="match status" value="1"/>
</dbReference>
<keyword evidence="1" id="KW-0880">Kelch repeat</keyword>
<dbReference type="InterPro" id="IPR015915">
    <property type="entry name" value="Kelch-typ_b-propeller"/>
</dbReference>
<reference evidence="3" key="2">
    <citation type="submission" date="2025-09" db="UniProtKB">
        <authorList>
            <consortium name="Ensembl"/>
        </authorList>
    </citation>
    <scope>IDENTIFICATION</scope>
</reference>
<keyword evidence="2" id="KW-0677">Repeat</keyword>
<proteinExistence type="predicted"/>